<protein>
    <submittedName>
        <fullName evidence="1">Uncharacterized protein</fullName>
    </submittedName>
</protein>
<accession>A0A0F9VWF5</accession>
<proteinExistence type="predicted"/>
<comment type="caution">
    <text evidence="1">The sequence shown here is derived from an EMBL/GenBank/DDBJ whole genome shotgun (WGS) entry which is preliminary data.</text>
</comment>
<dbReference type="AlphaFoldDB" id="A0A0F9VWF5"/>
<sequence>MKFQFTKRTASTFFMQLGGLTPYKMQAYLDTIPEGEEMELIFRKKIRWDIGRMRKFFEGPVVDFVKNQYTELGHTYGKPEVRQFLKAKFLGTVVDDPIWTPISTTTLDFEKWKTFLRDIGDFCMDTFGCGLPEPENVDEGD</sequence>
<dbReference type="EMBL" id="LAZR01000411">
    <property type="protein sequence ID" value="KKN70083.1"/>
    <property type="molecule type" value="Genomic_DNA"/>
</dbReference>
<evidence type="ECO:0000313" key="1">
    <source>
        <dbReference type="EMBL" id="KKN70083.1"/>
    </source>
</evidence>
<organism evidence="1">
    <name type="scientific">marine sediment metagenome</name>
    <dbReference type="NCBI Taxonomy" id="412755"/>
    <lineage>
        <taxon>unclassified sequences</taxon>
        <taxon>metagenomes</taxon>
        <taxon>ecological metagenomes</taxon>
    </lineage>
</organism>
<gene>
    <name evidence="1" type="ORF">LCGC14_0434080</name>
</gene>
<reference evidence="1" key="1">
    <citation type="journal article" date="2015" name="Nature">
        <title>Complex archaea that bridge the gap between prokaryotes and eukaryotes.</title>
        <authorList>
            <person name="Spang A."/>
            <person name="Saw J.H."/>
            <person name="Jorgensen S.L."/>
            <person name="Zaremba-Niedzwiedzka K."/>
            <person name="Martijn J."/>
            <person name="Lind A.E."/>
            <person name="van Eijk R."/>
            <person name="Schleper C."/>
            <person name="Guy L."/>
            <person name="Ettema T.J."/>
        </authorList>
    </citation>
    <scope>NUCLEOTIDE SEQUENCE</scope>
</reference>
<name>A0A0F9VWF5_9ZZZZ</name>